<protein>
    <submittedName>
        <fullName evidence="2">Uncharacterized protein</fullName>
    </submittedName>
</protein>
<feature type="transmembrane region" description="Helical" evidence="1">
    <location>
        <begin position="133"/>
        <end position="155"/>
    </location>
</feature>
<keyword evidence="1" id="KW-0472">Membrane</keyword>
<gene>
    <name evidence="2" type="ORF">GGI25_000761</name>
</gene>
<evidence type="ECO:0000313" key="3">
    <source>
        <dbReference type="Proteomes" id="UP001151518"/>
    </source>
</evidence>
<sequence>MRRARAHMSWSDSMASSMTITDSRSVAVRQHGGSRLARPGYLARRIHTEALQHLAQEISASRINEEPEDLQNIVDIVGTASERSEAADALQTYRELSFAWGSMDGDSDISSNAETRSRMSKAARVIRRKTRRFFYLVSYYISKFLHDYGASVAVYRPAFQFGLYY</sequence>
<name>A0A9W8G735_9FUNG</name>
<dbReference type="Proteomes" id="UP001151518">
    <property type="component" value="Unassembled WGS sequence"/>
</dbReference>
<organism evidence="2 3">
    <name type="scientific">Coemansia spiralis</name>
    <dbReference type="NCBI Taxonomy" id="417178"/>
    <lineage>
        <taxon>Eukaryota</taxon>
        <taxon>Fungi</taxon>
        <taxon>Fungi incertae sedis</taxon>
        <taxon>Zoopagomycota</taxon>
        <taxon>Kickxellomycotina</taxon>
        <taxon>Kickxellomycetes</taxon>
        <taxon>Kickxellales</taxon>
        <taxon>Kickxellaceae</taxon>
        <taxon>Coemansia</taxon>
    </lineage>
</organism>
<accession>A0A9W8G735</accession>
<dbReference type="OrthoDB" id="5567890at2759"/>
<keyword evidence="1" id="KW-1133">Transmembrane helix</keyword>
<dbReference type="AlphaFoldDB" id="A0A9W8G735"/>
<comment type="caution">
    <text evidence="2">The sequence shown here is derived from an EMBL/GenBank/DDBJ whole genome shotgun (WGS) entry which is preliminary data.</text>
</comment>
<evidence type="ECO:0000256" key="1">
    <source>
        <dbReference type="SAM" id="Phobius"/>
    </source>
</evidence>
<proteinExistence type="predicted"/>
<evidence type="ECO:0000313" key="2">
    <source>
        <dbReference type="EMBL" id="KAJ2680469.1"/>
    </source>
</evidence>
<reference evidence="2" key="1">
    <citation type="submission" date="2022-07" db="EMBL/GenBank/DDBJ databases">
        <title>Phylogenomic reconstructions and comparative analyses of Kickxellomycotina fungi.</title>
        <authorList>
            <person name="Reynolds N.K."/>
            <person name="Stajich J.E."/>
            <person name="Barry K."/>
            <person name="Grigoriev I.V."/>
            <person name="Crous P."/>
            <person name="Smith M.E."/>
        </authorList>
    </citation>
    <scope>NUCLEOTIDE SEQUENCE</scope>
    <source>
        <strain evidence="2">NRRL 3115</strain>
    </source>
</reference>
<dbReference type="EMBL" id="JANBTW010000005">
    <property type="protein sequence ID" value="KAJ2680469.1"/>
    <property type="molecule type" value="Genomic_DNA"/>
</dbReference>
<keyword evidence="1" id="KW-0812">Transmembrane</keyword>